<evidence type="ECO:0000256" key="2">
    <source>
        <dbReference type="ARBA" id="ARBA00022692"/>
    </source>
</evidence>
<dbReference type="STRING" id="4096.A0A1U7VKB4"/>
<dbReference type="InterPro" id="IPR007656">
    <property type="entry name" value="GTD-bd"/>
</dbReference>
<reference evidence="8" key="2">
    <citation type="submission" date="2025-08" db="UniProtKB">
        <authorList>
            <consortium name="RefSeq"/>
        </authorList>
    </citation>
    <scope>IDENTIFICATION</scope>
    <source>
        <tissue evidence="8">Leaf</tissue>
    </source>
</reference>
<organism evidence="7 8">
    <name type="scientific">Nicotiana sylvestris</name>
    <name type="common">Wood tobacco</name>
    <name type="synonym">South American tobacco</name>
    <dbReference type="NCBI Taxonomy" id="4096"/>
    <lineage>
        <taxon>Eukaryota</taxon>
        <taxon>Viridiplantae</taxon>
        <taxon>Streptophyta</taxon>
        <taxon>Embryophyta</taxon>
        <taxon>Tracheophyta</taxon>
        <taxon>Spermatophyta</taxon>
        <taxon>Magnoliopsida</taxon>
        <taxon>eudicotyledons</taxon>
        <taxon>Gunneridae</taxon>
        <taxon>Pentapetalae</taxon>
        <taxon>asterids</taxon>
        <taxon>lamiids</taxon>
        <taxon>Solanales</taxon>
        <taxon>Solanaceae</taxon>
        <taxon>Nicotianoideae</taxon>
        <taxon>Nicotianeae</taxon>
        <taxon>Nicotiana</taxon>
    </lineage>
</organism>
<reference evidence="7" key="1">
    <citation type="journal article" date="2013" name="Genome Biol.">
        <title>Reference genomes and transcriptomes of Nicotiana sylvestris and Nicotiana tomentosiformis.</title>
        <authorList>
            <person name="Sierro N."/>
            <person name="Battey J.N."/>
            <person name="Ouadi S."/>
            <person name="Bovet L."/>
            <person name="Goepfert S."/>
            <person name="Bakaher N."/>
            <person name="Peitsch M.C."/>
            <person name="Ivanov N.V."/>
        </authorList>
    </citation>
    <scope>NUCLEOTIDE SEQUENCE [LARGE SCALE GENOMIC DNA]</scope>
</reference>
<evidence type="ECO:0000313" key="7">
    <source>
        <dbReference type="Proteomes" id="UP000189701"/>
    </source>
</evidence>
<sequence>MFEIGMAMSKIDVKSLQETLYVQEQLIEKLYNELDEESEASASAASEALSMILRLQGEKAAEEMEAEQYKRFVEEKMCHADESLSIFQDLINQKEMEIVALDYQTQAYRYKLLSIGCDDIEFNEDLFHKNESFDQEMSVQAIGRCKSAPNIPQKYANQIKGILDKDEYISQERDLNDTSMDGSIDLYCEKIEKLEERVKQIAGANYAKSCSSEMRSHLPLSKRNYCNNFLDVYQVKHRGNKSDNGTSVRSASPPKVLDVFEVPRAIKDDDKMIWQSDERVEKQDFVPKEAAKQLVKDQTDCLKKYLVPMQHENKLHKVGEAAAVDCHLAICATTSASETEEIRRLNRTFEIAEVEVQGTRQESDRYEELMLLHDIKEQINLMQSEIRSWKNKKSPTRDELSVVSLTEVMVCFWL</sequence>
<keyword evidence="2" id="KW-0812">Transmembrane</keyword>
<protein>
    <submittedName>
        <fullName evidence="8">Uncharacterized protein LOC104214760</fullName>
    </submittedName>
</protein>
<dbReference type="PANTHER" id="PTHR31422:SF24">
    <property type="entry name" value="GTD-BINDING DOMAIN-CONTAINING PROTEIN"/>
    <property type="match status" value="1"/>
</dbReference>
<dbReference type="Proteomes" id="UP000189701">
    <property type="component" value="Unplaced"/>
</dbReference>
<dbReference type="PROSITE" id="PS51775">
    <property type="entry name" value="GTD_BINDING"/>
    <property type="match status" value="1"/>
</dbReference>
<dbReference type="eggNOG" id="ENOG502QSSM">
    <property type="taxonomic scope" value="Eukaryota"/>
</dbReference>
<feature type="domain" description="GTD-binding" evidence="6">
    <location>
        <begin position="11"/>
        <end position="109"/>
    </location>
</feature>
<proteinExistence type="predicted"/>
<dbReference type="PANTHER" id="PTHR31422">
    <property type="entry name" value="BNAANNG28530D PROTEIN"/>
    <property type="match status" value="1"/>
</dbReference>
<evidence type="ECO:0000259" key="6">
    <source>
        <dbReference type="PROSITE" id="PS51775"/>
    </source>
</evidence>
<evidence type="ECO:0000256" key="4">
    <source>
        <dbReference type="ARBA" id="ARBA00023136"/>
    </source>
</evidence>
<evidence type="ECO:0000256" key="5">
    <source>
        <dbReference type="SAM" id="Coils"/>
    </source>
</evidence>
<gene>
    <name evidence="8" type="primary">LOC104214760</name>
</gene>
<dbReference type="Pfam" id="PF04576">
    <property type="entry name" value="Zein-binding"/>
    <property type="match status" value="1"/>
</dbReference>
<comment type="subcellular location">
    <subcellularLocation>
        <location evidence="1">Membrane</location>
    </subcellularLocation>
</comment>
<feature type="coiled-coil region" evidence="5">
    <location>
        <begin position="342"/>
        <end position="392"/>
    </location>
</feature>
<keyword evidence="5" id="KW-0175">Coiled coil</keyword>
<dbReference type="OrthoDB" id="1105498at2759"/>
<accession>A0A1U7VKB4</accession>
<keyword evidence="4" id="KW-0472">Membrane</keyword>
<dbReference type="GO" id="GO:0016020">
    <property type="term" value="C:membrane"/>
    <property type="evidence" value="ECO:0007669"/>
    <property type="project" value="UniProtKB-SubCell"/>
</dbReference>
<evidence type="ECO:0000256" key="1">
    <source>
        <dbReference type="ARBA" id="ARBA00004370"/>
    </source>
</evidence>
<dbReference type="AlphaFoldDB" id="A0A1U7VKB4"/>
<dbReference type="GO" id="GO:0080115">
    <property type="term" value="F:myosin XI tail binding"/>
    <property type="evidence" value="ECO:0007669"/>
    <property type="project" value="UniProtKB-ARBA"/>
</dbReference>
<keyword evidence="7" id="KW-1185">Reference proteome</keyword>
<keyword evidence="3" id="KW-1133">Transmembrane helix</keyword>
<dbReference type="GeneID" id="104214760"/>
<dbReference type="KEGG" id="nsy:104214760"/>
<name>A0A1U7VKB4_NICSY</name>
<evidence type="ECO:0000313" key="8">
    <source>
        <dbReference type="RefSeq" id="XP_009762774.1"/>
    </source>
</evidence>
<evidence type="ECO:0000256" key="3">
    <source>
        <dbReference type="ARBA" id="ARBA00022989"/>
    </source>
</evidence>
<dbReference type="RefSeq" id="XP_009762774.1">
    <property type="nucleotide sequence ID" value="XM_009764472.1"/>
</dbReference>